<dbReference type="EMBL" id="UAWG01000009">
    <property type="protein sequence ID" value="SQB59912.1"/>
    <property type="molecule type" value="Genomic_DNA"/>
</dbReference>
<proteinExistence type="predicted"/>
<protein>
    <submittedName>
        <fullName evidence="1">Uncharacterized protein</fullName>
    </submittedName>
</protein>
<dbReference type="RefSeq" id="WP_146742412.1">
    <property type="nucleotide sequence ID" value="NZ_UAWG01000009.1"/>
</dbReference>
<dbReference type="Proteomes" id="UP000249986">
    <property type="component" value="Unassembled WGS sequence"/>
</dbReference>
<organism evidence="1 2">
    <name type="scientific">Clostridium perfringens</name>
    <dbReference type="NCBI Taxonomy" id="1502"/>
    <lineage>
        <taxon>Bacteria</taxon>
        <taxon>Bacillati</taxon>
        <taxon>Bacillota</taxon>
        <taxon>Clostridia</taxon>
        <taxon>Eubacteriales</taxon>
        <taxon>Clostridiaceae</taxon>
        <taxon>Clostridium</taxon>
    </lineage>
</organism>
<sequence>MVREILDKRWWKVLGKFNTKEELIDSVRTVLEEKELIGEDIEYCLNDMENEDLDLEKVYVLSLTNYFVMPYDDVVEQELAFIEERKKEHMKRRKAQLNMSIDDYRIVQKQKQAEYLVTREMKRMAKMLGRKNLLSYKPKVHVLNKKHWSEKSTAGYITQDNKMFLPEIYFKRIDFYDPYDVGLKKVIYRKNEEIVKTIRHELTHLFIREEFKDTTFIKYTELDASPICLYYLAFFHASFGGGYKVQSKYESELREQIQGKMTHEDIKTMSLKLLGKIELFFEEFAKIGGRLEFTRDEEVSYIGEDCTVYLGYQVVNYTNSDFVNLSNKLITKVEKEIRKKLPKVA</sequence>
<evidence type="ECO:0000313" key="1">
    <source>
        <dbReference type="EMBL" id="SQB59912.1"/>
    </source>
</evidence>
<accession>A0A2X2XW26</accession>
<evidence type="ECO:0000313" key="2">
    <source>
        <dbReference type="Proteomes" id="UP000249986"/>
    </source>
</evidence>
<reference evidence="1 2" key="1">
    <citation type="submission" date="2018-06" db="EMBL/GenBank/DDBJ databases">
        <authorList>
            <consortium name="Pathogen Informatics"/>
            <person name="Doyle S."/>
        </authorList>
    </citation>
    <scope>NUCLEOTIDE SEQUENCE [LARGE SCALE GENOMIC DNA]</scope>
    <source>
        <strain evidence="1 2">NCTC10719</strain>
    </source>
</reference>
<gene>
    <name evidence="1" type="ORF">NCTC10719_01455</name>
</gene>
<name>A0A2X2XW26_CLOPF</name>
<dbReference type="AlphaFoldDB" id="A0A2X2XW26"/>